<keyword evidence="1" id="KW-0812">Transmembrane</keyword>
<evidence type="ECO:0000313" key="3">
    <source>
        <dbReference type="RefSeq" id="XP_026738857.1"/>
    </source>
</evidence>
<proteinExistence type="predicted"/>
<dbReference type="RefSeq" id="XP_026738857.1">
    <property type="nucleotide sequence ID" value="XM_026883056.1"/>
</dbReference>
<protein>
    <submittedName>
        <fullName evidence="3">Uncharacterized protein LOC113501795</fullName>
    </submittedName>
</protein>
<feature type="transmembrane region" description="Helical" evidence="1">
    <location>
        <begin position="298"/>
        <end position="319"/>
    </location>
</feature>
<feature type="transmembrane region" description="Helical" evidence="1">
    <location>
        <begin position="264"/>
        <end position="286"/>
    </location>
</feature>
<dbReference type="Proteomes" id="UP000322000">
    <property type="component" value="Chromosome 2"/>
</dbReference>
<keyword evidence="2" id="KW-1185">Reference proteome</keyword>
<accession>A0A7E5WEK3</accession>
<dbReference type="AlphaFoldDB" id="A0A7E5WEK3"/>
<dbReference type="GeneID" id="113501795"/>
<dbReference type="KEGG" id="tnl:113501795"/>
<feature type="transmembrane region" description="Helical" evidence="1">
    <location>
        <begin position="21"/>
        <end position="43"/>
    </location>
</feature>
<reference evidence="3" key="1">
    <citation type="submission" date="2025-08" db="UniProtKB">
        <authorList>
            <consortium name="RefSeq"/>
        </authorList>
    </citation>
    <scope>IDENTIFICATION</scope>
</reference>
<keyword evidence="1" id="KW-0472">Membrane</keyword>
<sequence length="396" mass="45456">MRNKNIEGLSGDMLSDDFIRIFQPIFFILRVMGLLRVSIMYRYPTPPTILYQLYSIAFWLFNVACVAYYLLNCENVFESQYAKSTLKIGVIMNAINGTLLTFRNNSYKSYKMGQMFVKLQKIERCLKMKNSTSSNKQFSNQTSLLVWISGVLSIFWLLILNGLFMQRTCAALLLTLFMGVAIHIEVAQGTFIIRLITIRVNYINNLLHEKSIATKKSLQNSLSERKLFYLNSAGMTENGTLGELVPAMHCILDTLADFTELFQFSIFCFVCQSLAWNLVAIYNLLSSIREQVKADFDLLLYVTPFLMFTHIVVLSSCLYTQRLSTRLEKSRKLYIDIISTSYEGKSRDYAKQLILLVEGRRSVSIYNIYTLGTRLPVHLLSITASYTVVLLQFALL</sequence>
<evidence type="ECO:0000256" key="1">
    <source>
        <dbReference type="SAM" id="Phobius"/>
    </source>
</evidence>
<dbReference type="OrthoDB" id="7352006at2759"/>
<dbReference type="InParanoid" id="A0A7E5WEK3"/>
<feature type="transmembrane region" description="Helical" evidence="1">
    <location>
        <begin position="49"/>
        <end position="71"/>
    </location>
</feature>
<feature type="transmembrane region" description="Helical" evidence="1">
    <location>
        <begin position="170"/>
        <end position="193"/>
    </location>
</feature>
<organism evidence="2 3">
    <name type="scientific">Trichoplusia ni</name>
    <name type="common">Cabbage looper</name>
    <dbReference type="NCBI Taxonomy" id="7111"/>
    <lineage>
        <taxon>Eukaryota</taxon>
        <taxon>Metazoa</taxon>
        <taxon>Ecdysozoa</taxon>
        <taxon>Arthropoda</taxon>
        <taxon>Hexapoda</taxon>
        <taxon>Insecta</taxon>
        <taxon>Pterygota</taxon>
        <taxon>Neoptera</taxon>
        <taxon>Endopterygota</taxon>
        <taxon>Lepidoptera</taxon>
        <taxon>Glossata</taxon>
        <taxon>Ditrysia</taxon>
        <taxon>Noctuoidea</taxon>
        <taxon>Noctuidae</taxon>
        <taxon>Plusiinae</taxon>
        <taxon>Trichoplusia</taxon>
    </lineage>
</organism>
<feature type="transmembrane region" description="Helical" evidence="1">
    <location>
        <begin position="144"/>
        <end position="164"/>
    </location>
</feature>
<evidence type="ECO:0000313" key="2">
    <source>
        <dbReference type="Proteomes" id="UP000322000"/>
    </source>
</evidence>
<name>A0A7E5WEK3_TRINI</name>
<keyword evidence="1" id="KW-1133">Transmembrane helix</keyword>
<gene>
    <name evidence="3" type="primary">LOC113501795</name>
</gene>